<protein>
    <submittedName>
        <fullName evidence="1">Uncharacterized protein</fullName>
    </submittedName>
</protein>
<evidence type="ECO:0000313" key="1">
    <source>
        <dbReference type="EMBL" id="MBO0350813.1"/>
    </source>
</evidence>
<evidence type="ECO:0000313" key="2">
    <source>
        <dbReference type="Proteomes" id="UP000664844"/>
    </source>
</evidence>
<dbReference type="Proteomes" id="UP000664844">
    <property type="component" value="Unassembled WGS sequence"/>
</dbReference>
<keyword evidence="2" id="KW-1185">Reference proteome</keyword>
<reference evidence="1 2" key="1">
    <citation type="submission" date="2021-03" db="EMBL/GenBank/DDBJ databases">
        <title>Metabolic Capacity of the Antarctic Cyanobacterium Phormidium pseudopriestleyi that Sustains Oxygenic Photosynthesis in the Presence of Hydrogen Sulfide.</title>
        <authorList>
            <person name="Lumian J.E."/>
            <person name="Jungblut A.D."/>
            <person name="Dillon M.L."/>
            <person name="Hawes I."/>
            <person name="Doran P.T."/>
            <person name="Mackey T.J."/>
            <person name="Dick G.J."/>
            <person name="Grettenberger C.L."/>
            <person name="Sumner D.Y."/>
        </authorList>
    </citation>
    <scope>NUCLEOTIDE SEQUENCE [LARGE SCALE GENOMIC DNA]</scope>
    <source>
        <strain evidence="1 2">FRX01</strain>
    </source>
</reference>
<organism evidence="1 2">
    <name type="scientific">Phormidium pseudopriestleyi FRX01</name>
    <dbReference type="NCBI Taxonomy" id="1759528"/>
    <lineage>
        <taxon>Bacteria</taxon>
        <taxon>Bacillati</taxon>
        <taxon>Cyanobacteriota</taxon>
        <taxon>Cyanophyceae</taxon>
        <taxon>Oscillatoriophycideae</taxon>
        <taxon>Oscillatoriales</taxon>
        <taxon>Oscillatoriaceae</taxon>
        <taxon>Phormidium</taxon>
    </lineage>
</organism>
<sequence length="60" mass="6431">MRNSTSLTDSIVLAQMQGYPVEELTGKLIVDVLPLENISDLAEGISRSSDRIDASLTVPA</sequence>
<comment type="caution">
    <text evidence="1">The sequence shown here is derived from an EMBL/GenBank/DDBJ whole genome shotgun (WGS) entry which is preliminary data.</text>
</comment>
<proteinExistence type="predicted"/>
<dbReference type="EMBL" id="JAFLQW010000462">
    <property type="protein sequence ID" value="MBO0350813.1"/>
    <property type="molecule type" value="Genomic_DNA"/>
</dbReference>
<gene>
    <name evidence="1" type="ORF">J0895_17425</name>
</gene>
<name>A0ABS3FVL7_9CYAN</name>
<dbReference type="RefSeq" id="WP_207089286.1">
    <property type="nucleotide sequence ID" value="NZ_JAFLQW010000462.1"/>
</dbReference>
<accession>A0ABS3FVL7</accession>